<keyword evidence="5" id="KW-0805">Transcription regulation</keyword>
<dbReference type="SUPFAM" id="SSF57716">
    <property type="entry name" value="Glucocorticoid receptor-like (DNA-binding domain)"/>
    <property type="match status" value="1"/>
</dbReference>
<evidence type="ECO:0000256" key="4">
    <source>
        <dbReference type="ARBA" id="ARBA00022833"/>
    </source>
</evidence>
<evidence type="ECO:0000256" key="2">
    <source>
        <dbReference type="ARBA" id="ARBA00022723"/>
    </source>
</evidence>
<keyword evidence="12" id="KW-1185">Reference proteome</keyword>
<dbReference type="InterPro" id="IPR051140">
    <property type="entry name" value="GATA_TF"/>
</dbReference>
<organism evidence="11 12">
    <name type="scientific">Erythroxylum novogranatense</name>
    <dbReference type="NCBI Taxonomy" id="1862640"/>
    <lineage>
        <taxon>Eukaryota</taxon>
        <taxon>Viridiplantae</taxon>
        <taxon>Streptophyta</taxon>
        <taxon>Embryophyta</taxon>
        <taxon>Tracheophyta</taxon>
        <taxon>Spermatophyta</taxon>
        <taxon>Magnoliopsida</taxon>
        <taxon>eudicotyledons</taxon>
        <taxon>Gunneridae</taxon>
        <taxon>Pentapetalae</taxon>
        <taxon>rosids</taxon>
        <taxon>fabids</taxon>
        <taxon>Malpighiales</taxon>
        <taxon>Erythroxylaceae</taxon>
        <taxon>Erythroxylum</taxon>
    </lineage>
</organism>
<feature type="region of interest" description="Disordered" evidence="9">
    <location>
        <begin position="182"/>
        <end position="207"/>
    </location>
</feature>
<comment type="similarity">
    <text evidence="1">Belongs to the type IV zinc-finger family. Class A subfamily.</text>
</comment>
<dbReference type="AlphaFoldDB" id="A0AAV8U572"/>
<dbReference type="GO" id="GO:0006355">
    <property type="term" value="P:regulation of DNA-templated transcription"/>
    <property type="evidence" value="ECO:0007669"/>
    <property type="project" value="InterPro"/>
</dbReference>
<evidence type="ECO:0000256" key="9">
    <source>
        <dbReference type="SAM" id="MobiDB-lite"/>
    </source>
</evidence>
<keyword evidence="6" id="KW-0238">DNA-binding</keyword>
<keyword evidence="7" id="KW-0010">Activator</keyword>
<evidence type="ECO:0000256" key="7">
    <source>
        <dbReference type="ARBA" id="ARBA00023159"/>
    </source>
</evidence>
<gene>
    <name evidence="11" type="ORF">K2173_004268</name>
</gene>
<evidence type="ECO:0000256" key="8">
    <source>
        <dbReference type="ARBA" id="ARBA00023163"/>
    </source>
</evidence>
<evidence type="ECO:0000256" key="6">
    <source>
        <dbReference type="ARBA" id="ARBA00023125"/>
    </source>
</evidence>
<evidence type="ECO:0000256" key="3">
    <source>
        <dbReference type="ARBA" id="ARBA00022771"/>
    </source>
</evidence>
<proteinExistence type="inferred from homology"/>
<dbReference type="Proteomes" id="UP001159364">
    <property type="component" value="Linkage Group LG01"/>
</dbReference>
<dbReference type="PANTHER" id="PTHR45658:SF127">
    <property type="entry name" value="GATA TRANSCRIPTION FACTOR"/>
    <property type="match status" value="1"/>
</dbReference>
<dbReference type="Pfam" id="PF00320">
    <property type="entry name" value="GATA"/>
    <property type="match status" value="1"/>
</dbReference>
<evidence type="ECO:0000313" key="12">
    <source>
        <dbReference type="Proteomes" id="UP001159364"/>
    </source>
</evidence>
<dbReference type="GO" id="GO:0043565">
    <property type="term" value="F:sequence-specific DNA binding"/>
    <property type="evidence" value="ECO:0007669"/>
    <property type="project" value="InterPro"/>
</dbReference>
<feature type="domain" description="GATA-type" evidence="10">
    <location>
        <begin position="205"/>
        <end position="254"/>
    </location>
</feature>
<dbReference type="InterPro" id="IPR000679">
    <property type="entry name" value="Znf_GATA"/>
</dbReference>
<dbReference type="PANTHER" id="PTHR45658">
    <property type="entry name" value="GATA TRANSCRIPTION FACTOR"/>
    <property type="match status" value="1"/>
</dbReference>
<reference evidence="11 12" key="1">
    <citation type="submission" date="2021-09" db="EMBL/GenBank/DDBJ databases">
        <title>Genomic insights and catalytic innovation underlie evolution of tropane alkaloids biosynthesis.</title>
        <authorList>
            <person name="Wang Y.-J."/>
            <person name="Tian T."/>
            <person name="Huang J.-P."/>
            <person name="Huang S.-X."/>
        </authorList>
    </citation>
    <scope>NUCLEOTIDE SEQUENCE [LARGE SCALE GENOMIC DNA]</scope>
    <source>
        <strain evidence="11">KIB-2018</strain>
        <tissue evidence="11">Leaf</tissue>
    </source>
</reference>
<dbReference type="GO" id="GO:0008270">
    <property type="term" value="F:zinc ion binding"/>
    <property type="evidence" value="ECO:0007669"/>
    <property type="project" value="UniProtKB-KW"/>
</dbReference>
<evidence type="ECO:0000259" key="10">
    <source>
        <dbReference type="SMART" id="SM00401"/>
    </source>
</evidence>
<feature type="region of interest" description="Disordered" evidence="9">
    <location>
        <begin position="246"/>
        <end position="279"/>
    </location>
</feature>
<keyword evidence="4" id="KW-0862">Zinc</keyword>
<keyword evidence="2" id="KW-0479">Metal-binding</keyword>
<dbReference type="EMBL" id="JAIWQS010000001">
    <property type="protein sequence ID" value="KAJ8773438.1"/>
    <property type="molecule type" value="Genomic_DNA"/>
</dbReference>
<evidence type="ECO:0000313" key="11">
    <source>
        <dbReference type="EMBL" id="KAJ8773438.1"/>
    </source>
</evidence>
<comment type="caution">
    <text evidence="11">The sequence shown here is derived from an EMBL/GenBank/DDBJ whole genome shotgun (WGS) entry which is preliminary data.</text>
</comment>
<keyword evidence="3" id="KW-0863">Zinc-finger</keyword>
<accession>A0AAV8U572</accession>
<dbReference type="InterPro" id="IPR013088">
    <property type="entry name" value="Znf_NHR/GATA"/>
</dbReference>
<evidence type="ECO:0000256" key="1">
    <source>
        <dbReference type="ARBA" id="ARBA00005694"/>
    </source>
</evidence>
<dbReference type="GO" id="GO:0005634">
    <property type="term" value="C:nucleus"/>
    <property type="evidence" value="ECO:0007669"/>
    <property type="project" value="TreeGrafter"/>
</dbReference>
<protein>
    <recommendedName>
        <fullName evidence="10">GATA-type domain-containing protein</fullName>
    </recommendedName>
</protein>
<keyword evidence="8" id="KW-0804">Transcription</keyword>
<feature type="compositionally biased region" description="Polar residues" evidence="9">
    <location>
        <begin position="186"/>
        <end position="205"/>
    </location>
</feature>
<evidence type="ECO:0000256" key="5">
    <source>
        <dbReference type="ARBA" id="ARBA00023015"/>
    </source>
</evidence>
<dbReference type="Gene3D" id="3.30.50.10">
    <property type="entry name" value="Erythroid Transcription Factor GATA-1, subunit A"/>
    <property type="match status" value="1"/>
</dbReference>
<dbReference type="GO" id="GO:0030154">
    <property type="term" value="P:cell differentiation"/>
    <property type="evidence" value="ECO:0007669"/>
    <property type="project" value="TreeGrafter"/>
</dbReference>
<name>A0AAV8U572_9ROSI</name>
<sequence length="279" mass="30848">MEVPGFFVGGYYGPGAGDYMPGKRVHDHKNGEHFRVDDLLDFPSEEDVVMSDGFLDNVSKNSINGNDSSTFTSNDSCNSSGSAAGNVRYQSFGDSQFSSELCVPYDDLAELEWLSNFVDDSFSTDQTLQSNHHILSPTPEDSSSETHPCNQIFHSETPLPAKARSKRSRVAPGDWSTRLLHLSPIAKTSSGKQENPNSEMHSGSDTPVRKCLHCAAEKTPQWRTGPMGPKTLCNAFLELRRQREMQDRFPSETSHFDVSNGGDDFLTHHHSGPNFRQSG</sequence>
<dbReference type="SMART" id="SM00401">
    <property type="entry name" value="ZnF_GATA"/>
    <property type="match status" value="1"/>
</dbReference>